<feature type="region of interest" description="Disordered" evidence="4">
    <location>
        <begin position="554"/>
        <end position="577"/>
    </location>
</feature>
<dbReference type="Proteomes" id="UP000643403">
    <property type="component" value="Unassembled WGS sequence"/>
</dbReference>
<evidence type="ECO:0000313" key="7">
    <source>
        <dbReference type="Proteomes" id="UP000643403"/>
    </source>
</evidence>
<dbReference type="PROSITE" id="PS50005">
    <property type="entry name" value="TPR"/>
    <property type="match status" value="1"/>
</dbReference>
<dbReference type="Gene3D" id="1.25.40.10">
    <property type="entry name" value="Tetratricopeptide repeat domain"/>
    <property type="match status" value="2"/>
</dbReference>
<dbReference type="SMART" id="SM00028">
    <property type="entry name" value="TPR"/>
    <property type="match status" value="3"/>
</dbReference>
<evidence type="ECO:0000256" key="1">
    <source>
        <dbReference type="ARBA" id="ARBA00022737"/>
    </source>
</evidence>
<keyword evidence="1" id="KW-0677">Repeat</keyword>
<evidence type="ECO:0000256" key="5">
    <source>
        <dbReference type="SAM" id="SignalP"/>
    </source>
</evidence>
<proteinExistence type="predicted"/>
<evidence type="ECO:0000256" key="3">
    <source>
        <dbReference type="PROSITE-ProRule" id="PRU00339"/>
    </source>
</evidence>
<dbReference type="SUPFAM" id="SSF48452">
    <property type="entry name" value="TPR-like"/>
    <property type="match status" value="3"/>
</dbReference>
<evidence type="ECO:0000256" key="2">
    <source>
        <dbReference type="ARBA" id="ARBA00022803"/>
    </source>
</evidence>
<dbReference type="Pfam" id="PF13432">
    <property type="entry name" value="TPR_16"/>
    <property type="match status" value="1"/>
</dbReference>
<keyword evidence="2 3" id="KW-0802">TPR repeat</keyword>
<dbReference type="EMBL" id="BMXY01000003">
    <property type="protein sequence ID" value="GGZ66913.1"/>
    <property type="molecule type" value="Genomic_DNA"/>
</dbReference>
<comment type="caution">
    <text evidence="6">The sequence shown here is derived from an EMBL/GenBank/DDBJ whole genome shotgun (WGS) entry which is preliminary data.</text>
</comment>
<accession>A0ABQ3C4X5</accession>
<dbReference type="InterPro" id="IPR011990">
    <property type="entry name" value="TPR-like_helical_dom_sf"/>
</dbReference>
<feature type="repeat" description="TPR" evidence="3">
    <location>
        <begin position="516"/>
        <end position="549"/>
    </location>
</feature>
<evidence type="ECO:0000256" key="4">
    <source>
        <dbReference type="SAM" id="MobiDB-lite"/>
    </source>
</evidence>
<protein>
    <submittedName>
        <fullName evidence="6">Membrane protein</fullName>
    </submittedName>
</protein>
<keyword evidence="7" id="KW-1185">Reference proteome</keyword>
<sequence length="577" mass="62419">MRMPHVLRSIKRMGLALAVSIALPAMAAKAPAAADLPLEPLLAGEFALQAGRLDEAANSYLQAARTARDAALAERATGIALVAKDDRRAAEALKLWRQLLGPAAATAPQIDVAEATLALHRGDDATAMRELAALFARPGDGWKTAIGTLAAGAKTPKQVAGVIGRLLDAKAVPTTLPAWLALGGLAQRLQQPALVERIVDDVIARFPGDPRVALLKASQLRDDGKQAEARAVIDGLRDAASADAELRLLVAREYDALGDAAAAADTLARGPQDDQTYALRASLYARAGDKTRLQQLYDELARDAQRPQPDRRLLLGQLAEYLKHFDAALDWYGSVPGGPQRFTARLRTANVLHELGRRKEAVDTLRALQQDATAEDDVRSDAYALEAALWQKDRDDAREMDAFARGLAEFTDDPDLLYARALAWERRDDVARAEADLRRILVAQPDNVATLNALGYTLADRTTRYQEALELINRARAAEPNNAAIVDSYGWVLYRLGRPAEAIVELQRAYTLQKDAEIAAHVGEVLWVLGRQDEARGYFEEARKLDPDSRALARALEKTGATLPPAPAKPAAGGKGE</sequence>
<gene>
    <name evidence="6" type="ORF">GCM10008101_21210</name>
</gene>
<dbReference type="PANTHER" id="PTHR45586:SF14">
    <property type="entry name" value="TETRATRICOPEPTIDE TPR_2 REPEAT PROTEIN"/>
    <property type="match status" value="1"/>
</dbReference>
<name>A0ABQ3C4X5_9GAMM</name>
<feature type="signal peptide" evidence="5">
    <location>
        <begin position="1"/>
        <end position="27"/>
    </location>
</feature>
<dbReference type="PANTHER" id="PTHR45586">
    <property type="entry name" value="TPR REPEAT-CONTAINING PROTEIN PA4667"/>
    <property type="match status" value="1"/>
</dbReference>
<feature type="chain" id="PRO_5045394492" evidence="5">
    <location>
        <begin position="28"/>
        <end position="577"/>
    </location>
</feature>
<evidence type="ECO:0000313" key="6">
    <source>
        <dbReference type="EMBL" id="GGZ66913.1"/>
    </source>
</evidence>
<dbReference type="InterPro" id="IPR051012">
    <property type="entry name" value="CellSynth/LPSAsmb/PSIAsmb"/>
</dbReference>
<reference evidence="7" key="1">
    <citation type="journal article" date="2019" name="Int. J. Syst. Evol. Microbiol.">
        <title>The Global Catalogue of Microorganisms (GCM) 10K type strain sequencing project: providing services to taxonomists for standard genome sequencing and annotation.</title>
        <authorList>
            <consortium name="The Broad Institute Genomics Platform"/>
            <consortium name="The Broad Institute Genome Sequencing Center for Infectious Disease"/>
            <person name="Wu L."/>
            <person name="Ma J."/>
        </authorList>
    </citation>
    <scope>NUCLEOTIDE SEQUENCE [LARGE SCALE GENOMIC DNA]</scope>
    <source>
        <strain evidence="7">KCTC 22558</strain>
    </source>
</reference>
<organism evidence="6 7">
    <name type="scientific">Cognatilysobacter xinjiangensis</name>
    <dbReference type="NCBI Taxonomy" id="546892"/>
    <lineage>
        <taxon>Bacteria</taxon>
        <taxon>Pseudomonadati</taxon>
        <taxon>Pseudomonadota</taxon>
        <taxon>Gammaproteobacteria</taxon>
        <taxon>Lysobacterales</taxon>
        <taxon>Lysobacteraceae</taxon>
        <taxon>Cognatilysobacter</taxon>
    </lineage>
</organism>
<keyword evidence="5" id="KW-0732">Signal</keyword>
<dbReference type="InterPro" id="IPR019734">
    <property type="entry name" value="TPR_rpt"/>
</dbReference>